<evidence type="ECO:0000256" key="2">
    <source>
        <dbReference type="SAM" id="SignalP"/>
    </source>
</evidence>
<dbReference type="EMBL" id="CAUYUJ010000343">
    <property type="protein sequence ID" value="CAK0790036.1"/>
    <property type="molecule type" value="Genomic_DNA"/>
</dbReference>
<feature type="chain" id="PRO_5046967744" evidence="2">
    <location>
        <begin position="36"/>
        <end position="171"/>
    </location>
</feature>
<feature type="compositionally biased region" description="Gly residues" evidence="1">
    <location>
        <begin position="155"/>
        <end position="171"/>
    </location>
</feature>
<feature type="compositionally biased region" description="Low complexity" evidence="1">
    <location>
        <begin position="140"/>
        <end position="154"/>
    </location>
</feature>
<name>A0ABN9PCK6_9DINO</name>
<evidence type="ECO:0000256" key="1">
    <source>
        <dbReference type="SAM" id="MobiDB-lite"/>
    </source>
</evidence>
<dbReference type="Proteomes" id="UP001189429">
    <property type="component" value="Unassembled WGS sequence"/>
</dbReference>
<evidence type="ECO:0000313" key="4">
    <source>
        <dbReference type="Proteomes" id="UP001189429"/>
    </source>
</evidence>
<keyword evidence="4" id="KW-1185">Reference proteome</keyword>
<keyword evidence="2" id="KW-0732">Signal</keyword>
<proteinExistence type="predicted"/>
<sequence length="171" mass="17065">MAAGGRPRAQAAFCTRWRRGRLVLLAAAALHGFGGGPGGLRRQECVVIQVWNCLATQPVPCRRSPSLLDAPVPPACRPGKPVAAVEVRAGGAAWLQLVGGRRLFVPRAHAVTGAPLFEPAAAVDAGGAAAGRVLAAAGGPRAAGAAGGRSRVPGRGVGLGGLRQGRGPGGR</sequence>
<protein>
    <submittedName>
        <fullName evidence="3">Uncharacterized protein</fullName>
    </submittedName>
</protein>
<feature type="region of interest" description="Disordered" evidence="1">
    <location>
        <begin position="140"/>
        <end position="171"/>
    </location>
</feature>
<accession>A0ABN9PCK6</accession>
<comment type="caution">
    <text evidence="3">The sequence shown here is derived from an EMBL/GenBank/DDBJ whole genome shotgun (WGS) entry which is preliminary data.</text>
</comment>
<gene>
    <name evidence="3" type="ORF">PCOR1329_LOCUS1411</name>
</gene>
<organism evidence="3 4">
    <name type="scientific">Prorocentrum cordatum</name>
    <dbReference type="NCBI Taxonomy" id="2364126"/>
    <lineage>
        <taxon>Eukaryota</taxon>
        <taxon>Sar</taxon>
        <taxon>Alveolata</taxon>
        <taxon>Dinophyceae</taxon>
        <taxon>Prorocentrales</taxon>
        <taxon>Prorocentraceae</taxon>
        <taxon>Prorocentrum</taxon>
    </lineage>
</organism>
<feature type="signal peptide" evidence="2">
    <location>
        <begin position="1"/>
        <end position="35"/>
    </location>
</feature>
<evidence type="ECO:0000313" key="3">
    <source>
        <dbReference type="EMBL" id="CAK0790036.1"/>
    </source>
</evidence>
<reference evidence="3" key="1">
    <citation type="submission" date="2023-10" db="EMBL/GenBank/DDBJ databases">
        <authorList>
            <person name="Chen Y."/>
            <person name="Shah S."/>
            <person name="Dougan E. K."/>
            <person name="Thang M."/>
            <person name="Chan C."/>
        </authorList>
    </citation>
    <scope>NUCLEOTIDE SEQUENCE [LARGE SCALE GENOMIC DNA]</scope>
</reference>